<dbReference type="AlphaFoldDB" id="A0A5D2R5K1"/>
<evidence type="ECO:0000313" key="2">
    <source>
        <dbReference type="Proteomes" id="UP000322667"/>
    </source>
</evidence>
<gene>
    <name evidence="1" type="ORF">ES332_A03G105900v1</name>
</gene>
<proteinExistence type="predicted"/>
<keyword evidence="2" id="KW-1185">Reference proteome</keyword>
<name>A0A5D2R5K1_GOSTO</name>
<evidence type="ECO:0000313" key="1">
    <source>
        <dbReference type="EMBL" id="TYI35876.1"/>
    </source>
</evidence>
<dbReference type="EMBL" id="CM017612">
    <property type="protein sequence ID" value="TYI35876.1"/>
    <property type="molecule type" value="Genomic_DNA"/>
</dbReference>
<dbReference type="Proteomes" id="UP000322667">
    <property type="component" value="Chromosome A03"/>
</dbReference>
<organism evidence="1 2">
    <name type="scientific">Gossypium tomentosum</name>
    <name type="common">Hawaiian cotton</name>
    <name type="synonym">Gossypium sandvicense</name>
    <dbReference type="NCBI Taxonomy" id="34277"/>
    <lineage>
        <taxon>Eukaryota</taxon>
        <taxon>Viridiplantae</taxon>
        <taxon>Streptophyta</taxon>
        <taxon>Embryophyta</taxon>
        <taxon>Tracheophyta</taxon>
        <taxon>Spermatophyta</taxon>
        <taxon>Magnoliopsida</taxon>
        <taxon>eudicotyledons</taxon>
        <taxon>Gunneridae</taxon>
        <taxon>Pentapetalae</taxon>
        <taxon>rosids</taxon>
        <taxon>malvids</taxon>
        <taxon>Malvales</taxon>
        <taxon>Malvaceae</taxon>
        <taxon>Malvoideae</taxon>
        <taxon>Gossypium</taxon>
    </lineage>
</organism>
<accession>A0A5D2R5K1</accession>
<sequence length="131" mass="14820">MPIFFTLVCNPPNQLVRVHSTTADPPFQSVASDVRSGPDPPQRWHQAKDQVRGAGMCTELCWLLRRWHRTEDGRGAMWLLLVKVPAQGPLCPRVCRSLGLAFGLFGAHFKYWATRFGLEGLFWVFGFVIGH</sequence>
<reference evidence="1 2" key="1">
    <citation type="submission" date="2019-07" db="EMBL/GenBank/DDBJ databases">
        <title>WGS assembly of Gossypium tomentosum.</title>
        <authorList>
            <person name="Chen Z.J."/>
            <person name="Sreedasyam A."/>
            <person name="Ando A."/>
            <person name="Song Q."/>
            <person name="De L."/>
            <person name="Hulse-Kemp A."/>
            <person name="Ding M."/>
            <person name="Ye W."/>
            <person name="Kirkbride R."/>
            <person name="Jenkins J."/>
            <person name="Plott C."/>
            <person name="Lovell J."/>
            <person name="Lin Y.-M."/>
            <person name="Vaughn R."/>
            <person name="Liu B."/>
            <person name="Li W."/>
            <person name="Simpson S."/>
            <person name="Scheffler B."/>
            <person name="Saski C."/>
            <person name="Grover C."/>
            <person name="Hu G."/>
            <person name="Conover J."/>
            <person name="Carlson J."/>
            <person name="Shu S."/>
            <person name="Boston L."/>
            <person name="Williams M."/>
            <person name="Peterson D."/>
            <person name="Mcgee K."/>
            <person name="Jones D."/>
            <person name="Wendel J."/>
            <person name="Stelly D."/>
            <person name="Grimwood J."/>
            <person name="Schmutz J."/>
        </authorList>
    </citation>
    <scope>NUCLEOTIDE SEQUENCE [LARGE SCALE GENOMIC DNA]</scope>
    <source>
        <strain evidence="1">7179.01</strain>
    </source>
</reference>
<protein>
    <submittedName>
        <fullName evidence="1">Uncharacterized protein</fullName>
    </submittedName>
</protein>